<dbReference type="RefSeq" id="WP_144985983.1">
    <property type="nucleotide sequence ID" value="NZ_CP037920.1"/>
</dbReference>
<organism evidence="1 2">
    <name type="scientific">Gimesia aquarii</name>
    <dbReference type="NCBI Taxonomy" id="2527964"/>
    <lineage>
        <taxon>Bacteria</taxon>
        <taxon>Pseudomonadati</taxon>
        <taxon>Planctomycetota</taxon>
        <taxon>Planctomycetia</taxon>
        <taxon>Planctomycetales</taxon>
        <taxon>Planctomycetaceae</taxon>
        <taxon>Gimesia</taxon>
    </lineage>
</organism>
<dbReference type="KEGG" id="gaw:V144x_31540"/>
<protein>
    <recommendedName>
        <fullName evidence="3">HEAT repeat protein</fullName>
    </recommendedName>
</protein>
<reference evidence="1 2" key="1">
    <citation type="submission" date="2019-03" db="EMBL/GenBank/DDBJ databases">
        <title>Deep-cultivation of Planctomycetes and their phenomic and genomic characterization uncovers novel biology.</title>
        <authorList>
            <person name="Wiegand S."/>
            <person name="Jogler M."/>
            <person name="Boedeker C."/>
            <person name="Pinto D."/>
            <person name="Vollmers J."/>
            <person name="Rivas-Marin E."/>
            <person name="Kohn T."/>
            <person name="Peeters S.H."/>
            <person name="Heuer A."/>
            <person name="Rast P."/>
            <person name="Oberbeckmann S."/>
            <person name="Bunk B."/>
            <person name="Jeske O."/>
            <person name="Meyerdierks A."/>
            <person name="Storesund J.E."/>
            <person name="Kallscheuer N."/>
            <person name="Luecker S."/>
            <person name="Lage O.M."/>
            <person name="Pohl T."/>
            <person name="Merkel B.J."/>
            <person name="Hornburger P."/>
            <person name="Mueller R.-W."/>
            <person name="Bruemmer F."/>
            <person name="Labrenz M."/>
            <person name="Spormann A.M."/>
            <person name="Op den Camp H."/>
            <person name="Overmann J."/>
            <person name="Amann R."/>
            <person name="Jetten M.S.M."/>
            <person name="Mascher T."/>
            <person name="Medema M.H."/>
            <person name="Devos D.P."/>
            <person name="Kaster A.-K."/>
            <person name="Ovreas L."/>
            <person name="Rohde M."/>
            <person name="Galperin M.Y."/>
            <person name="Jogler C."/>
        </authorList>
    </citation>
    <scope>NUCLEOTIDE SEQUENCE [LARGE SCALE GENOMIC DNA]</scope>
    <source>
        <strain evidence="1 2">V144</strain>
    </source>
</reference>
<evidence type="ECO:0008006" key="3">
    <source>
        <dbReference type="Google" id="ProtNLM"/>
    </source>
</evidence>
<dbReference type="Proteomes" id="UP000318704">
    <property type="component" value="Chromosome"/>
</dbReference>
<evidence type="ECO:0000313" key="1">
    <source>
        <dbReference type="EMBL" id="QDT97674.1"/>
    </source>
</evidence>
<dbReference type="SUPFAM" id="SSF48371">
    <property type="entry name" value="ARM repeat"/>
    <property type="match status" value="1"/>
</dbReference>
<gene>
    <name evidence="1" type="ORF">V144x_31540</name>
</gene>
<dbReference type="AlphaFoldDB" id="A0A517VXE9"/>
<accession>A0A517VXE9</accession>
<dbReference type="EMBL" id="CP037920">
    <property type="protein sequence ID" value="QDT97674.1"/>
    <property type="molecule type" value="Genomic_DNA"/>
</dbReference>
<dbReference type="InterPro" id="IPR016024">
    <property type="entry name" value="ARM-type_fold"/>
</dbReference>
<name>A0A517VXE9_9PLAN</name>
<evidence type="ECO:0000313" key="2">
    <source>
        <dbReference type="Proteomes" id="UP000318704"/>
    </source>
</evidence>
<proteinExistence type="predicted"/>
<sequence>MPDKLPEMDPSKPFGFLLTHAKLDIEASLDTYPNLDVSDKNTIEEYRFSDDSILRVISEEEIGQMVAHYSVAETNLTHSNLHMRVGALCVIQDKWSDQGSVLDFYEHAAFEDPMPQVRGTAFRLLSKTKEIHKSKFINVIEDMLKRRFSISEVMIPKMLAKLWMESLFDICNDLKYKRYKENFKNRKLEFLADEYLDEMTQSRQASLDQLHGNDPNLRRAAIMLLSEYWNPTEEFFEDCHTIALTDIDSEVRCIAVGCLNNHFKKTKNKRVLQTLAQIVSDVSQPNNLRDISYQKMFQVNDMPVLEWPVTRHAMGNYHFPDDIDWSFVNNFL</sequence>